<evidence type="ECO:0000313" key="4">
    <source>
        <dbReference type="EnsemblMetazoa" id="XP_012057685.1"/>
    </source>
</evidence>
<dbReference type="InterPro" id="IPR002492">
    <property type="entry name" value="Transposase_Tc1-like"/>
</dbReference>
<proteinExistence type="predicted"/>
<dbReference type="InterPro" id="IPR009057">
    <property type="entry name" value="Homeodomain-like_sf"/>
</dbReference>
<dbReference type="Pfam" id="PF00010">
    <property type="entry name" value="HLH"/>
    <property type="match status" value="1"/>
</dbReference>
<keyword evidence="5" id="KW-1185">Reference proteome</keyword>
<dbReference type="EMBL" id="ADTU01017715">
    <property type="status" value="NOT_ANNOTATED_CDS"/>
    <property type="molecule type" value="Genomic_DNA"/>
</dbReference>
<dbReference type="InterPro" id="IPR036397">
    <property type="entry name" value="RNaseH_sf"/>
</dbReference>
<gene>
    <name evidence="4" type="primary">105620812</name>
</gene>
<evidence type="ECO:0000256" key="1">
    <source>
        <dbReference type="ARBA" id="ARBA00004123"/>
    </source>
</evidence>
<dbReference type="Pfam" id="PF01498">
    <property type="entry name" value="HTH_Tnp_Tc3_2"/>
    <property type="match status" value="1"/>
</dbReference>
<dbReference type="AlphaFoldDB" id="A0A158NJH7"/>
<dbReference type="InterPro" id="IPR036388">
    <property type="entry name" value="WH-like_DNA-bd_sf"/>
</dbReference>
<accession>A0A158NJH7</accession>
<dbReference type="EMBL" id="ADTU01017717">
    <property type="status" value="NOT_ANNOTATED_CDS"/>
    <property type="molecule type" value="Genomic_DNA"/>
</dbReference>
<dbReference type="SUPFAM" id="SSF46689">
    <property type="entry name" value="Homeodomain-like"/>
    <property type="match status" value="1"/>
</dbReference>
<dbReference type="InParanoid" id="A0A158NJH7"/>
<feature type="region of interest" description="Disordered" evidence="2">
    <location>
        <begin position="45"/>
        <end position="68"/>
    </location>
</feature>
<dbReference type="GO" id="GO:0006313">
    <property type="term" value="P:DNA transposition"/>
    <property type="evidence" value="ECO:0007669"/>
    <property type="project" value="InterPro"/>
</dbReference>
<dbReference type="Gene3D" id="1.10.10.10">
    <property type="entry name" value="Winged helix-like DNA-binding domain superfamily/Winged helix DNA-binding domain"/>
    <property type="match status" value="1"/>
</dbReference>
<dbReference type="InterPro" id="IPR011598">
    <property type="entry name" value="bHLH_dom"/>
</dbReference>
<dbReference type="OrthoDB" id="6125763at2759"/>
<dbReference type="SUPFAM" id="SSF47459">
    <property type="entry name" value="HLH, helix-loop-helix DNA-binding domain"/>
    <property type="match status" value="1"/>
</dbReference>
<dbReference type="Gene3D" id="3.30.420.10">
    <property type="entry name" value="Ribonuclease H-like superfamily/Ribonuclease H"/>
    <property type="match status" value="1"/>
</dbReference>
<comment type="subcellular location">
    <subcellularLocation>
        <location evidence="1">Nucleus</location>
    </subcellularLocation>
</comment>
<feature type="domain" description="BHLH" evidence="3">
    <location>
        <begin position="203"/>
        <end position="255"/>
    </location>
</feature>
<dbReference type="EMBL" id="ADTU01017714">
    <property type="status" value="NOT_ANNOTATED_CDS"/>
    <property type="molecule type" value="Genomic_DNA"/>
</dbReference>
<name>A0A158NJH7_ATTCE</name>
<protein>
    <recommendedName>
        <fullName evidence="3">BHLH domain-containing protein</fullName>
    </recommendedName>
</protein>
<dbReference type="PANTHER" id="PTHR23349">
    <property type="entry name" value="BASIC HELIX-LOOP-HELIX TRANSCRIPTION FACTOR, TWIST"/>
    <property type="match status" value="1"/>
</dbReference>
<evidence type="ECO:0000259" key="3">
    <source>
        <dbReference type="PROSITE" id="PS50888"/>
    </source>
</evidence>
<dbReference type="SMART" id="SM00353">
    <property type="entry name" value="HLH"/>
    <property type="match status" value="1"/>
</dbReference>
<dbReference type="GO" id="GO:0005634">
    <property type="term" value="C:nucleus"/>
    <property type="evidence" value="ECO:0007669"/>
    <property type="project" value="UniProtKB-SubCell"/>
</dbReference>
<dbReference type="GO" id="GO:0000981">
    <property type="term" value="F:DNA-binding transcription factor activity, RNA polymerase II-specific"/>
    <property type="evidence" value="ECO:0007669"/>
    <property type="project" value="TreeGrafter"/>
</dbReference>
<organism evidence="4 5">
    <name type="scientific">Atta cephalotes</name>
    <name type="common">Leafcutter ant</name>
    <dbReference type="NCBI Taxonomy" id="12957"/>
    <lineage>
        <taxon>Eukaryota</taxon>
        <taxon>Metazoa</taxon>
        <taxon>Ecdysozoa</taxon>
        <taxon>Arthropoda</taxon>
        <taxon>Hexapoda</taxon>
        <taxon>Insecta</taxon>
        <taxon>Pterygota</taxon>
        <taxon>Neoptera</taxon>
        <taxon>Endopterygota</taxon>
        <taxon>Hymenoptera</taxon>
        <taxon>Apocrita</taxon>
        <taxon>Aculeata</taxon>
        <taxon>Formicoidea</taxon>
        <taxon>Formicidae</taxon>
        <taxon>Myrmicinae</taxon>
        <taxon>Atta</taxon>
    </lineage>
</organism>
<dbReference type="KEGG" id="acep:105620812"/>
<dbReference type="GO" id="GO:0015074">
    <property type="term" value="P:DNA integration"/>
    <property type="evidence" value="ECO:0007669"/>
    <property type="project" value="InterPro"/>
</dbReference>
<dbReference type="EnsemblMetazoa" id="XM_012202295.1">
    <property type="protein sequence ID" value="XP_012057685.1"/>
    <property type="gene ID" value="LOC105620812"/>
</dbReference>
<reference evidence="4" key="2">
    <citation type="submission" date="2016-04" db="UniProtKB">
        <authorList>
            <consortium name="EnsemblMetazoa"/>
        </authorList>
    </citation>
    <scope>IDENTIFICATION</scope>
</reference>
<dbReference type="InterPro" id="IPR036638">
    <property type="entry name" value="HLH_DNA-bd_sf"/>
</dbReference>
<dbReference type="GO" id="GO:0032502">
    <property type="term" value="P:developmental process"/>
    <property type="evidence" value="ECO:0007669"/>
    <property type="project" value="TreeGrafter"/>
</dbReference>
<dbReference type="GO" id="GO:0000977">
    <property type="term" value="F:RNA polymerase II transcription regulatory region sequence-specific DNA binding"/>
    <property type="evidence" value="ECO:0007669"/>
    <property type="project" value="TreeGrafter"/>
</dbReference>
<dbReference type="EMBL" id="ADTU01017716">
    <property type="status" value="NOT_ANNOTATED_CDS"/>
    <property type="molecule type" value="Genomic_DNA"/>
</dbReference>
<dbReference type="PANTHER" id="PTHR23349:SF97">
    <property type="entry name" value="BHLH DOMAIN-CONTAINING PROTEIN"/>
    <property type="match status" value="1"/>
</dbReference>
<dbReference type="Proteomes" id="UP000005205">
    <property type="component" value="Unassembled WGS sequence"/>
</dbReference>
<evidence type="ECO:0000256" key="2">
    <source>
        <dbReference type="SAM" id="MobiDB-lite"/>
    </source>
</evidence>
<dbReference type="Gene3D" id="4.10.280.10">
    <property type="entry name" value="Helix-loop-helix DNA-binding domain"/>
    <property type="match status" value="1"/>
</dbReference>
<evidence type="ECO:0000313" key="5">
    <source>
        <dbReference type="Proteomes" id="UP000005205"/>
    </source>
</evidence>
<sequence length="322" mass="36902">MGQKKELNVETRAVIAALHKEGYSTRQISSKTKVSQTAVVRTLRRKQETGLNTSRHHSGKPKVTSKSEDKFICIQSKRSRLRTAPEIREELNATREKLVSVTTIQRRLRDHGLKGCVAARKPLLRKQNKVKRLQWAKKHKTWSINQWEKEVHSSPDRRTYERALCGTIVKYGGGSIMVWGCFAGEKVSDLIKIEGIMDQRQYHNTRGRIVSVIAIFSSINSAFDELRVHVPTFPYEKRLSKIDTLRLAIAYIALLREVLAARLDPLTYVERCLRGEINGERAEWNTSDLTARLSWINWENLGVNPNRRSVLTTLALTTDNMN</sequence>
<dbReference type="InterPro" id="IPR050283">
    <property type="entry name" value="E-box_TF_Regulators"/>
</dbReference>
<dbReference type="GO" id="GO:0046983">
    <property type="term" value="F:protein dimerization activity"/>
    <property type="evidence" value="ECO:0007669"/>
    <property type="project" value="InterPro"/>
</dbReference>
<dbReference type="PROSITE" id="PS50888">
    <property type="entry name" value="BHLH"/>
    <property type="match status" value="1"/>
</dbReference>
<reference evidence="5" key="1">
    <citation type="journal article" date="2011" name="PLoS Genet.">
        <title>The genome sequence of the leaf-cutter ant Atta cephalotes reveals insights into its obligate symbiotic lifestyle.</title>
        <authorList>
            <person name="Suen G."/>
            <person name="Teiling C."/>
            <person name="Li L."/>
            <person name="Holt C."/>
            <person name="Abouheif E."/>
            <person name="Bornberg-Bauer E."/>
            <person name="Bouffard P."/>
            <person name="Caldera E.J."/>
            <person name="Cash E."/>
            <person name="Cavanaugh A."/>
            <person name="Denas O."/>
            <person name="Elhaik E."/>
            <person name="Fave M.J."/>
            <person name="Gadau J."/>
            <person name="Gibson J.D."/>
            <person name="Graur D."/>
            <person name="Grubbs K.J."/>
            <person name="Hagen D.E."/>
            <person name="Harkins T.T."/>
            <person name="Helmkampf M."/>
            <person name="Hu H."/>
            <person name="Johnson B.R."/>
            <person name="Kim J."/>
            <person name="Marsh S.E."/>
            <person name="Moeller J.A."/>
            <person name="Munoz-Torres M.C."/>
            <person name="Murphy M.C."/>
            <person name="Naughton M.C."/>
            <person name="Nigam S."/>
            <person name="Overson R."/>
            <person name="Rajakumar R."/>
            <person name="Reese J.T."/>
            <person name="Scott J.J."/>
            <person name="Smith C.R."/>
            <person name="Tao S."/>
            <person name="Tsutsui N.D."/>
            <person name="Viljakainen L."/>
            <person name="Wissler L."/>
            <person name="Yandell M.D."/>
            <person name="Zimmer F."/>
            <person name="Taylor J."/>
            <person name="Slater S.C."/>
            <person name="Clifton S.W."/>
            <person name="Warren W.C."/>
            <person name="Elsik C.G."/>
            <person name="Smith C.D."/>
            <person name="Weinstock G.M."/>
            <person name="Gerardo N.M."/>
            <person name="Currie C.R."/>
        </authorList>
    </citation>
    <scope>NUCLEOTIDE SEQUENCE [LARGE SCALE GENOMIC DNA]</scope>
</reference>